<keyword evidence="2" id="KW-1185">Reference proteome</keyword>
<accession>A0A327Z7W4</accession>
<gene>
    <name evidence="1" type="ORF">B0I29_11167</name>
</gene>
<name>A0A327Z7W4_9ACTN</name>
<reference evidence="1 2" key="1">
    <citation type="submission" date="2018-06" db="EMBL/GenBank/DDBJ databases">
        <title>Genomic Encyclopedia of Type Strains, Phase III (KMG-III): the genomes of soil and plant-associated and newly described type strains.</title>
        <authorList>
            <person name="Whitman W."/>
        </authorList>
    </citation>
    <scope>NUCLEOTIDE SEQUENCE [LARGE SCALE GENOMIC DNA]</scope>
    <source>
        <strain evidence="1 2">CGMCC 4.7090</strain>
    </source>
</reference>
<evidence type="ECO:0000313" key="2">
    <source>
        <dbReference type="Proteomes" id="UP000249341"/>
    </source>
</evidence>
<proteinExistence type="predicted"/>
<dbReference type="AlphaFoldDB" id="A0A327Z7W4"/>
<dbReference type="EMBL" id="QLMJ01000011">
    <property type="protein sequence ID" value="RAK34468.1"/>
    <property type="molecule type" value="Genomic_DNA"/>
</dbReference>
<sequence>MFEPGRTDVVTAVLHLIDGLTRRTVLRDAEVHLDTAGRRETRLIRNRSGLFVLLNHPAGEDLTFRVTAGRAGYREPGPITFRPSRDGVLRVVALERRADAGFGDVAVLVRGTVIRSGGEPGVREPVAGLTVSAEPPPEAAGRQFPATTDGDGVFALAVGITVAPLGEPAPVPTVLHFGADRDVAIDLEHGREHVFAADIDLDGDTVPRFTHQTGRSARP</sequence>
<evidence type="ECO:0000313" key="1">
    <source>
        <dbReference type="EMBL" id="RAK34468.1"/>
    </source>
</evidence>
<dbReference type="Proteomes" id="UP000249341">
    <property type="component" value="Unassembled WGS sequence"/>
</dbReference>
<organism evidence="1 2">
    <name type="scientific">Actinoplanes lutulentus</name>
    <dbReference type="NCBI Taxonomy" id="1287878"/>
    <lineage>
        <taxon>Bacteria</taxon>
        <taxon>Bacillati</taxon>
        <taxon>Actinomycetota</taxon>
        <taxon>Actinomycetes</taxon>
        <taxon>Micromonosporales</taxon>
        <taxon>Micromonosporaceae</taxon>
        <taxon>Actinoplanes</taxon>
    </lineage>
</organism>
<protein>
    <submittedName>
        <fullName evidence="1">Uncharacterized protein</fullName>
    </submittedName>
</protein>
<comment type="caution">
    <text evidence="1">The sequence shown here is derived from an EMBL/GenBank/DDBJ whole genome shotgun (WGS) entry which is preliminary data.</text>
</comment>